<name>A0A5B6VMH9_9ROSI</name>
<keyword evidence="1" id="KW-0812">Transmembrane</keyword>
<evidence type="ECO:0000256" key="1">
    <source>
        <dbReference type="SAM" id="Phobius"/>
    </source>
</evidence>
<organism evidence="2 3">
    <name type="scientific">Gossypium australe</name>
    <dbReference type="NCBI Taxonomy" id="47621"/>
    <lineage>
        <taxon>Eukaryota</taxon>
        <taxon>Viridiplantae</taxon>
        <taxon>Streptophyta</taxon>
        <taxon>Embryophyta</taxon>
        <taxon>Tracheophyta</taxon>
        <taxon>Spermatophyta</taxon>
        <taxon>Magnoliopsida</taxon>
        <taxon>eudicotyledons</taxon>
        <taxon>Gunneridae</taxon>
        <taxon>Pentapetalae</taxon>
        <taxon>rosids</taxon>
        <taxon>malvids</taxon>
        <taxon>Malvales</taxon>
        <taxon>Malvaceae</taxon>
        <taxon>Malvoideae</taxon>
        <taxon>Gossypium</taxon>
    </lineage>
</organism>
<sequence>MVCQFPLFLIEIHGSQPGSGISYKKLWVHSYILVLHFILRQMVNLNVLRKQLKKKYLQLTESEHKNSFQSSIKMISYEALYDHECKTP</sequence>
<evidence type="ECO:0000313" key="2">
    <source>
        <dbReference type="EMBL" id="KAA3470184.1"/>
    </source>
</evidence>
<keyword evidence="1" id="KW-0472">Membrane</keyword>
<proteinExistence type="predicted"/>
<dbReference type="AlphaFoldDB" id="A0A5B6VMH9"/>
<comment type="caution">
    <text evidence="2">The sequence shown here is derived from an EMBL/GenBank/DDBJ whole genome shotgun (WGS) entry which is preliminary data.</text>
</comment>
<evidence type="ECO:0000313" key="3">
    <source>
        <dbReference type="Proteomes" id="UP000325315"/>
    </source>
</evidence>
<reference evidence="3" key="1">
    <citation type="journal article" date="2019" name="Plant Biotechnol. J.">
        <title>Genome sequencing of the Australian wild diploid species Gossypium australe highlights disease resistance and delayed gland morphogenesis.</title>
        <authorList>
            <person name="Cai Y."/>
            <person name="Cai X."/>
            <person name="Wang Q."/>
            <person name="Wang P."/>
            <person name="Zhang Y."/>
            <person name="Cai C."/>
            <person name="Xu Y."/>
            <person name="Wang K."/>
            <person name="Zhou Z."/>
            <person name="Wang C."/>
            <person name="Geng S."/>
            <person name="Li B."/>
            <person name="Dong Q."/>
            <person name="Hou Y."/>
            <person name="Wang H."/>
            <person name="Ai P."/>
            <person name="Liu Z."/>
            <person name="Yi F."/>
            <person name="Sun M."/>
            <person name="An G."/>
            <person name="Cheng J."/>
            <person name="Zhang Y."/>
            <person name="Shi Q."/>
            <person name="Xie Y."/>
            <person name="Shi X."/>
            <person name="Chang Y."/>
            <person name="Huang F."/>
            <person name="Chen Y."/>
            <person name="Hong S."/>
            <person name="Mi L."/>
            <person name="Sun Q."/>
            <person name="Zhang L."/>
            <person name="Zhou B."/>
            <person name="Peng R."/>
            <person name="Zhang X."/>
            <person name="Liu F."/>
        </authorList>
    </citation>
    <scope>NUCLEOTIDE SEQUENCE [LARGE SCALE GENOMIC DNA]</scope>
    <source>
        <strain evidence="3">cv. PA1801</strain>
    </source>
</reference>
<keyword evidence="1" id="KW-1133">Transmembrane helix</keyword>
<feature type="transmembrane region" description="Helical" evidence="1">
    <location>
        <begin position="26"/>
        <end position="48"/>
    </location>
</feature>
<dbReference type="Proteomes" id="UP000325315">
    <property type="component" value="Unassembled WGS sequence"/>
</dbReference>
<dbReference type="EMBL" id="SMMG02000006">
    <property type="protein sequence ID" value="KAA3470184.1"/>
    <property type="molecule type" value="Genomic_DNA"/>
</dbReference>
<keyword evidence="3" id="KW-1185">Reference proteome</keyword>
<protein>
    <submittedName>
        <fullName evidence="2">Uncharacterized protein</fullName>
    </submittedName>
</protein>
<accession>A0A5B6VMH9</accession>
<gene>
    <name evidence="2" type="ORF">EPI10_015913</name>
</gene>